<evidence type="ECO:0000256" key="10">
    <source>
        <dbReference type="SAM" id="MobiDB-lite"/>
    </source>
</evidence>
<dbReference type="GO" id="GO:0008976">
    <property type="term" value="F:polyphosphate kinase activity"/>
    <property type="evidence" value="ECO:0007669"/>
    <property type="project" value="UniProtKB-UniRule"/>
</dbReference>
<feature type="binding site" evidence="8">
    <location>
        <position position="501"/>
    </location>
    <ligand>
        <name>ATP</name>
        <dbReference type="ChEBI" id="CHEBI:30616"/>
    </ligand>
</feature>
<dbReference type="SUPFAM" id="SSF143724">
    <property type="entry name" value="PHP14-like"/>
    <property type="match status" value="1"/>
</dbReference>
<keyword evidence="2 8" id="KW-0808">Transferase</keyword>
<evidence type="ECO:0000259" key="14">
    <source>
        <dbReference type="Pfam" id="PF17941"/>
    </source>
</evidence>
<keyword evidence="7 8" id="KW-0460">Magnesium</keyword>
<feature type="binding site" evidence="8">
    <location>
        <position position="438"/>
    </location>
    <ligand>
        <name>Mg(2+)</name>
        <dbReference type="ChEBI" id="CHEBI:18420"/>
    </ligand>
</feature>
<feature type="domain" description="Polyphosphate kinase N-terminal" evidence="12">
    <location>
        <begin position="36"/>
        <end position="140"/>
    </location>
</feature>
<feature type="compositionally biased region" description="Polar residues" evidence="10">
    <location>
        <begin position="735"/>
        <end position="751"/>
    </location>
</feature>
<dbReference type="Pfam" id="PF13090">
    <property type="entry name" value="PP_kinase_C"/>
    <property type="match status" value="1"/>
</dbReference>
<dbReference type="EC" id="2.7.4.1" evidence="8 9"/>
<proteinExistence type="inferred from homology"/>
<evidence type="ECO:0000256" key="4">
    <source>
        <dbReference type="ARBA" id="ARBA00022741"/>
    </source>
</evidence>
<gene>
    <name evidence="15" type="primary">ppk1</name>
    <name evidence="8" type="synonym">ppk</name>
    <name evidence="15" type="ORF">F9K24_03070</name>
</gene>
<dbReference type="NCBIfam" id="NF003918">
    <property type="entry name" value="PRK05443.1-2"/>
    <property type="match status" value="1"/>
</dbReference>
<dbReference type="InterPro" id="IPR036830">
    <property type="entry name" value="PP_kinase_middle_dom_sf"/>
</dbReference>
<dbReference type="InterPro" id="IPR025198">
    <property type="entry name" value="PPK_N_dom"/>
</dbReference>
<dbReference type="GO" id="GO:0006799">
    <property type="term" value="P:polyphosphate biosynthetic process"/>
    <property type="evidence" value="ECO:0007669"/>
    <property type="project" value="UniProtKB-UniRule"/>
</dbReference>
<feature type="binding site" evidence="8">
    <location>
        <position position="597"/>
    </location>
    <ligand>
        <name>ATP</name>
        <dbReference type="ChEBI" id="CHEBI:30616"/>
    </ligand>
</feature>
<feature type="active site" description="Phosphohistidine intermediate" evidence="8">
    <location>
        <position position="468"/>
    </location>
</feature>
<feature type="binding site" evidence="8">
    <location>
        <position position="625"/>
    </location>
    <ligand>
        <name>ATP</name>
        <dbReference type="ChEBI" id="CHEBI:30616"/>
    </ligand>
</feature>
<dbReference type="Proteomes" id="UP000460298">
    <property type="component" value="Unassembled WGS sequence"/>
</dbReference>
<keyword evidence="4 8" id="KW-0547">Nucleotide-binding</keyword>
<evidence type="ECO:0000256" key="7">
    <source>
        <dbReference type="ARBA" id="ARBA00022842"/>
    </source>
</evidence>
<dbReference type="CDD" id="cd09165">
    <property type="entry name" value="PLDc_PaPPK1_C1_like"/>
    <property type="match status" value="1"/>
</dbReference>
<dbReference type="Gene3D" id="3.30.870.10">
    <property type="entry name" value="Endonuclease Chain A"/>
    <property type="match status" value="2"/>
</dbReference>
<dbReference type="SUPFAM" id="SSF56024">
    <property type="entry name" value="Phospholipase D/nuclease"/>
    <property type="match status" value="2"/>
</dbReference>
<dbReference type="InterPro" id="IPR025200">
    <property type="entry name" value="PPK_C_dom2"/>
</dbReference>
<dbReference type="Pfam" id="PF02503">
    <property type="entry name" value="PP_kinase"/>
    <property type="match status" value="1"/>
</dbReference>
<organism evidence="15 16">
    <name type="scientific">Leptonema illini</name>
    <dbReference type="NCBI Taxonomy" id="183"/>
    <lineage>
        <taxon>Bacteria</taxon>
        <taxon>Pseudomonadati</taxon>
        <taxon>Spirochaetota</taxon>
        <taxon>Spirochaetia</taxon>
        <taxon>Leptospirales</taxon>
        <taxon>Leptospiraceae</taxon>
        <taxon>Leptonema</taxon>
    </lineage>
</organism>
<dbReference type="Gene3D" id="1.20.58.310">
    <property type="entry name" value="Polyphosphate kinase N-terminal domain"/>
    <property type="match status" value="1"/>
</dbReference>
<dbReference type="PIRSF" id="PIRSF015589">
    <property type="entry name" value="PP_kinase"/>
    <property type="match status" value="1"/>
</dbReference>
<dbReference type="InterPro" id="IPR003414">
    <property type="entry name" value="PP_kinase"/>
</dbReference>
<evidence type="ECO:0000313" key="16">
    <source>
        <dbReference type="Proteomes" id="UP000460298"/>
    </source>
</evidence>
<dbReference type="NCBIfam" id="NF003921">
    <property type="entry name" value="PRK05443.2-2"/>
    <property type="match status" value="1"/>
</dbReference>
<dbReference type="Pfam" id="PF17941">
    <property type="entry name" value="PP_kinase_C_1"/>
    <property type="match status" value="1"/>
</dbReference>
<dbReference type="SUPFAM" id="SSF140356">
    <property type="entry name" value="PPK N-terminal domain-like"/>
    <property type="match status" value="1"/>
</dbReference>
<feature type="binding site" evidence="8">
    <location>
        <position position="74"/>
    </location>
    <ligand>
        <name>ATP</name>
        <dbReference type="ChEBI" id="CHEBI:30616"/>
    </ligand>
</feature>
<dbReference type="HAMAP" id="MF_00347">
    <property type="entry name" value="Polyphosphate_kinase"/>
    <property type="match status" value="1"/>
</dbReference>
<dbReference type="InterPro" id="IPR024953">
    <property type="entry name" value="PP_kinase_middle"/>
</dbReference>
<comment type="caution">
    <text evidence="15">The sequence shown here is derived from an EMBL/GenBank/DDBJ whole genome shotgun (WGS) entry which is preliminary data.</text>
</comment>
<keyword evidence="5 8" id="KW-0418">Kinase</keyword>
<dbReference type="GO" id="GO:0009358">
    <property type="term" value="C:polyphosphate kinase complex"/>
    <property type="evidence" value="ECO:0007669"/>
    <property type="project" value="InterPro"/>
</dbReference>
<feature type="region of interest" description="Disordered" evidence="10">
    <location>
        <begin position="1"/>
        <end position="29"/>
    </location>
</feature>
<dbReference type="PANTHER" id="PTHR30218:SF0">
    <property type="entry name" value="POLYPHOSPHATE KINASE"/>
    <property type="match status" value="1"/>
</dbReference>
<feature type="region of interest" description="Disordered" evidence="10">
    <location>
        <begin position="689"/>
        <end position="751"/>
    </location>
</feature>
<evidence type="ECO:0000256" key="5">
    <source>
        <dbReference type="ARBA" id="ARBA00022777"/>
    </source>
</evidence>
<comment type="similarity">
    <text evidence="8 9">Belongs to the polyphosphate kinase 1 (PPK1) family.</text>
</comment>
<dbReference type="InterPro" id="IPR036832">
    <property type="entry name" value="PPK_N_dom_sf"/>
</dbReference>
<dbReference type="Gene3D" id="3.30.1840.10">
    <property type="entry name" value="Polyphosphate kinase middle domain"/>
    <property type="match status" value="1"/>
</dbReference>
<feature type="binding site" evidence="8">
    <location>
        <position position="408"/>
    </location>
    <ligand>
        <name>Mg(2+)</name>
        <dbReference type="ChEBI" id="CHEBI:18420"/>
    </ligand>
</feature>
<comment type="catalytic activity">
    <reaction evidence="8 9">
        <text>[phosphate](n) + ATP = [phosphate](n+1) + ADP</text>
        <dbReference type="Rhea" id="RHEA:19573"/>
        <dbReference type="Rhea" id="RHEA-COMP:9859"/>
        <dbReference type="Rhea" id="RHEA-COMP:14280"/>
        <dbReference type="ChEBI" id="CHEBI:16838"/>
        <dbReference type="ChEBI" id="CHEBI:30616"/>
        <dbReference type="ChEBI" id="CHEBI:456216"/>
        <dbReference type="EC" id="2.7.4.1"/>
    </reaction>
</comment>
<evidence type="ECO:0000256" key="6">
    <source>
        <dbReference type="ARBA" id="ARBA00022840"/>
    </source>
</evidence>
<dbReference type="EMBL" id="WBUI01000002">
    <property type="protein sequence ID" value="KAB2934772.1"/>
    <property type="molecule type" value="Genomic_DNA"/>
</dbReference>
<dbReference type="NCBIfam" id="TIGR03705">
    <property type="entry name" value="poly_P_kin"/>
    <property type="match status" value="1"/>
</dbReference>
<feature type="compositionally biased region" description="Basic and acidic residues" evidence="10">
    <location>
        <begin position="710"/>
        <end position="726"/>
    </location>
</feature>
<comment type="PTM">
    <text evidence="8 9">An intermediate of this reaction is the autophosphorylated ppk in which a phosphate is covalently linked to a histidine residue through a N-P bond.</text>
</comment>
<keyword evidence="6 8" id="KW-0067">ATP-binding</keyword>
<dbReference type="Pfam" id="PF13089">
    <property type="entry name" value="PP_kinase_N"/>
    <property type="match status" value="1"/>
</dbReference>
<dbReference type="GO" id="GO:0046872">
    <property type="term" value="F:metal ion binding"/>
    <property type="evidence" value="ECO:0007669"/>
    <property type="project" value="UniProtKB-KW"/>
</dbReference>
<evidence type="ECO:0000256" key="2">
    <source>
        <dbReference type="ARBA" id="ARBA00022679"/>
    </source>
</evidence>
<accession>A0A833H421</accession>
<evidence type="ECO:0000259" key="11">
    <source>
        <dbReference type="Pfam" id="PF02503"/>
    </source>
</evidence>
<dbReference type="GO" id="GO:0005524">
    <property type="term" value="F:ATP binding"/>
    <property type="evidence" value="ECO:0007669"/>
    <property type="project" value="UniProtKB-KW"/>
</dbReference>
<dbReference type="AlphaFoldDB" id="A0A833H421"/>
<dbReference type="NCBIfam" id="NF003917">
    <property type="entry name" value="PRK05443.1-1"/>
    <property type="match status" value="1"/>
</dbReference>
<dbReference type="InterPro" id="IPR041108">
    <property type="entry name" value="PP_kinase_C_1"/>
</dbReference>
<evidence type="ECO:0000256" key="9">
    <source>
        <dbReference type="RuleBase" id="RU003800"/>
    </source>
</evidence>
<dbReference type="PANTHER" id="PTHR30218">
    <property type="entry name" value="POLYPHOSPHATE KINASE"/>
    <property type="match status" value="1"/>
</dbReference>
<protein>
    <recommendedName>
        <fullName evidence="8 9">Polyphosphate kinase</fullName>
        <ecNumber evidence="8 9">2.7.4.1</ecNumber>
    </recommendedName>
    <alternativeName>
        <fullName evidence="8">ATP-polyphosphate phosphotransferase</fullName>
    </alternativeName>
    <alternativeName>
        <fullName evidence="8">Polyphosphoric acid kinase</fullName>
    </alternativeName>
</protein>
<evidence type="ECO:0000256" key="8">
    <source>
        <dbReference type="HAMAP-Rule" id="MF_00347"/>
    </source>
</evidence>
<comment type="cofactor">
    <cofactor evidence="8">
        <name>Mg(2+)</name>
        <dbReference type="ChEBI" id="CHEBI:18420"/>
    </cofactor>
</comment>
<evidence type="ECO:0000313" key="15">
    <source>
        <dbReference type="EMBL" id="KAB2934772.1"/>
    </source>
</evidence>
<comment type="function">
    <text evidence="8 9">Catalyzes the reversible transfer of the terminal phosphate of ATP to form a long-chain polyphosphate (polyP).</text>
</comment>
<evidence type="ECO:0000259" key="12">
    <source>
        <dbReference type="Pfam" id="PF13089"/>
    </source>
</evidence>
<dbReference type="CDD" id="cd09168">
    <property type="entry name" value="PLDc_PaPPK1_C2_like"/>
    <property type="match status" value="1"/>
</dbReference>
<dbReference type="FunFam" id="3.30.870.10:FF:000001">
    <property type="entry name" value="Polyphosphate kinase"/>
    <property type="match status" value="1"/>
</dbReference>
<reference evidence="15 16" key="1">
    <citation type="submission" date="2019-10" db="EMBL/GenBank/DDBJ databases">
        <title>Extracellular Electron Transfer in a Candidatus Methanoperedens spp. Enrichment Culture.</title>
        <authorList>
            <person name="Berger S."/>
            <person name="Rangel Shaw D."/>
            <person name="Berben T."/>
            <person name="In 'T Zandt M."/>
            <person name="Frank J."/>
            <person name="Reimann J."/>
            <person name="Jetten M.S.M."/>
            <person name="Welte C.U."/>
        </authorList>
    </citation>
    <scope>NUCLEOTIDE SEQUENCE [LARGE SCALE GENOMIC DNA]</scope>
    <source>
        <strain evidence="15">SB12</strain>
    </source>
</reference>
<keyword evidence="1 8" id="KW-0597">Phosphoprotein</keyword>
<keyword evidence="3 8" id="KW-0479">Metal-binding</keyword>
<feature type="domain" description="Polyphosphate kinase C-terminal" evidence="14">
    <location>
        <begin position="364"/>
        <end position="528"/>
    </location>
</feature>
<sequence length="751" mass="86652">MGNVIMHQEITSSGAEPERTRRRRHPQINRSNTDLFFNRELSWMQFNFRVLEEAARKDNPLLERLKFIAIYESNMHEFFMVRVAGLKQIIASSYDDLQLDGRTAEATLKEIHRIAHQGTHQKYRILDEILTSLSHHGIVIIREPRILEAHERKFLKEYFDRELFRILTPLAIDPSHPFPRILNGRLNLAFTLKRKTALSPKGESYAIVEVPSVLPRFVELPQRSRSARSIRRFITLEDIIKIHAADLFSGTTIKTMHGFVINRNSDLSVEDVSSENLLSTIEEELKNRKWGEAVRLNYRQGMPAPLLEYLREKLDLEPEELYERPFFLNLDTLMEIYQATSDRVDLRDRPFFPRNAVPLEKPEKIFSRIRKSDILLHHPYDSFQTVVDLLQVAAHDPKVLGIKQTLYRTSGDSPIVRSLIAAAEAGKQVTALVELKARFDEERNIVWAREMERHGIHVVYGLVGLKIHAKMLQIIRREPDGVRSYCHLATGNYNPTTARVYTDLALITADPVINDDVTNLFHTLTGYSTVPRLSKISVAPINMRETISKLINREIHNAESGKPAFIRMKLNSLVDPDMILLLYRASTAGVKIELSVRGICCLKPGLPGISDNIRVESIVGRFLEHSRIYYFENAGDAKIFLSSADLMPRNLNRRVEVFFPVESSELKQKLIAILDAVFRDNHNARRLQSDGTYTRLQPEKSEMRFSSQRHFREEVIKEFDQKEKERAAKRKSIFQPLTNPGQDEQPQNQEG</sequence>
<evidence type="ECO:0000256" key="3">
    <source>
        <dbReference type="ARBA" id="ARBA00022723"/>
    </source>
</evidence>
<name>A0A833H421_9LEPT</name>
<feature type="domain" description="Polyphosphate kinase middle" evidence="11">
    <location>
        <begin position="151"/>
        <end position="336"/>
    </location>
</feature>
<evidence type="ECO:0000259" key="13">
    <source>
        <dbReference type="Pfam" id="PF13090"/>
    </source>
</evidence>
<feature type="domain" description="Polyphosphate kinase C-terminal" evidence="13">
    <location>
        <begin position="537"/>
        <end position="708"/>
    </location>
</feature>
<evidence type="ECO:0000256" key="1">
    <source>
        <dbReference type="ARBA" id="ARBA00022553"/>
    </source>
</evidence>